<organism evidence="3 4">
    <name type="scientific">Leeia aquatica</name>
    <dbReference type="NCBI Taxonomy" id="2725557"/>
    <lineage>
        <taxon>Bacteria</taxon>
        <taxon>Pseudomonadati</taxon>
        <taxon>Pseudomonadota</taxon>
        <taxon>Betaproteobacteria</taxon>
        <taxon>Neisseriales</taxon>
        <taxon>Leeiaceae</taxon>
        <taxon>Leeia</taxon>
    </lineage>
</organism>
<protein>
    <submittedName>
        <fullName evidence="3">Pyridoxamine 5-phosphate oxidase</fullName>
    </submittedName>
</protein>
<dbReference type="InterPro" id="IPR012349">
    <property type="entry name" value="Split_barrel_FMN-bd"/>
</dbReference>
<dbReference type="Pfam" id="PF01243">
    <property type="entry name" value="PNPOx_N"/>
    <property type="match status" value="1"/>
</dbReference>
<dbReference type="SUPFAM" id="SSF50475">
    <property type="entry name" value="FMN-binding split barrel"/>
    <property type="match status" value="1"/>
</dbReference>
<name>A0A847S9X5_9NEIS</name>
<evidence type="ECO:0000313" key="3">
    <source>
        <dbReference type="EMBL" id="NLR74149.1"/>
    </source>
</evidence>
<reference evidence="3 4" key="1">
    <citation type="submission" date="2020-04" db="EMBL/GenBank/DDBJ databases">
        <title>Draft genome of Leeia sp. IMCC25680.</title>
        <authorList>
            <person name="Song J."/>
            <person name="Cho J.-C."/>
        </authorList>
    </citation>
    <scope>NUCLEOTIDE SEQUENCE [LARGE SCALE GENOMIC DNA]</scope>
    <source>
        <strain evidence="3 4">IMCC25680</strain>
    </source>
</reference>
<sequence>MTYGFLDIAITPSVRAVQAEMGVDHVWRDFKGHREFDRFGDSEAGFIAARDSFYMATVSETGWPYVQHRGGPAGFLVVVDEHTLAFANYRGNRQYISSGNLIANDKACLFLMDYAHRARLKIYVQVERLAPQDDPALTALVAQPEYKAKVESIFRLRLQSYDWNCSQHITPRFTEPEIHEAVEPLRRHLAELEAENEALRAQLKAKPSA</sequence>
<evidence type="ECO:0000256" key="1">
    <source>
        <dbReference type="SAM" id="Coils"/>
    </source>
</evidence>
<feature type="coiled-coil region" evidence="1">
    <location>
        <begin position="182"/>
        <end position="209"/>
    </location>
</feature>
<dbReference type="PANTHER" id="PTHR42815:SF2">
    <property type="entry name" value="FAD-BINDING, PUTATIVE (AFU_ORTHOLOGUE AFUA_6G07600)-RELATED"/>
    <property type="match status" value="1"/>
</dbReference>
<dbReference type="Proteomes" id="UP000587991">
    <property type="component" value="Unassembled WGS sequence"/>
</dbReference>
<dbReference type="EMBL" id="JABAIM010000001">
    <property type="protein sequence ID" value="NLR74149.1"/>
    <property type="molecule type" value="Genomic_DNA"/>
</dbReference>
<keyword evidence="1" id="KW-0175">Coiled coil</keyword>
<keyword evidence="4" id="KW-1185">Reference proteome</keyword>
<feature type="domain" description="Pyridoxamine 5'-phosphate oxidase N-terminal" evidence="2">
    <location>
        <begin position="45"/>
        <end position="132"/>
    </location>
</feature>
<comment type="caution">
    <text evidence="3">The sequence shown here is derived from an EMBL/GenBank/DDBJ whole genome shotgun (WGS) entry which is preliminary data.</text>
</comment>
<dbReference type="Gene3D" id="2.30.110.10">
    <property type="entry name" value="Electron Transport, Fmn-binding Protein, Chain A"/>
    <property type="match status" value="1"/>
</dbReference>
<dbReference type="InterPro" id="IPR011576">
    <property type="entry name" value="Pyridox_Oxase_N"/>
</dbReference>
<evidence type="ECO:0000313" key="4">
    <source>
        <dbReference type="Proteomes" id="UP000587991"/>
    </source>
</evidence>
<dbReference type="AlphaFoldDB" id="A0A847S9X5"/>
<proteinExistence type="predicted"/>
<accession>A0A847S9X5</accession>
<gene>
    <name evidence="3" type="ORF">HF682_03150</name>
</gene>
<evidence type="ECO:0000259" key="2">
    <source>
        <dbReference type="Pfam" id="PF01243"/>
    </source>
</evidence>
<dbReference type="PANTHER" id="PTHR42815">
    <property type="entry name" value="FAD-BINDING, PUTATIVE (AFU_ORTHOLOGUE AFUA_6G07600)-RELATED"/>
    <property type="match status" value="1"/>
</dbReference>
<dbReference type="RefSeq" id="WP_168875780.1">
    <property type="nucleotide sequence ID" value="NZ_JABAIM010000001.1"/>
</dbReference>